<protein>
    <submittedName>
        <fullName evidence="4">Por secretion system C-terminal sorting domain-containing protein</fullName>
    </submittedName>
</protein>
<dbReference type="STRING" id="468056.SAMN05443549_104128"/>
<keyword evidence="5" id="KW-1185">Reference proteome</keyword>
<proteinExistence type="predicted"/>
<organism evidence="4 5">
    <name type="scientific">Flavobacterium fluvii</name>
    <dbReference type="NCBI Taxonomy" id="468056"/>
    <lineage>
        <taxon>Bacteria</taxon>
        <taxon>Pseudomonadati</taxon>
        <taxon>Bacteroidota</taxon>
        <taxon>Flavobacteriia</taxon>
        <taxon>Flavobacteriales</taxon>
        <taxon>Flavobacteriaceae</taxon>
        <taxon>Flavobacterium</taxon>
    </lineage>
</organism>
<reference evidence="5" key="1">
    <citation type="submission" date="2016-11" db="EMBL/GenBank/DDBJ databases">
        <authorList>
            <person name="Varghese N."/>
            <person name="Submissions S."/>
        </authorList>
    </citation>
    <scope>NUCLEOTIDE SEQUENCE [LARGE SCALE GENOMIC DNA]</scope>
    <source>
        <strain evidence="5">DSM 19978</strain>
    </source>
</reference>
<name>A0A1M5JZ47_9FLAO</name>
<dbReference type="RefSeq" id="WP_244534357.1">
    <property type="nucleotide sequence ID" value="NZ_FQWB01000004.1"/>
</dbReference>
<feature type="signal peptide" evidence="2">
    <location>
        <begin position="1"/>
        <end position="26"/>
    </location>
</feature>
<evidence type="ECO:0000313" key="4">
    <source>
        <dbReference type="EMBL" id="SHG45867.1"/>
    </source>
</evidence>
<accession>A0A1M5JZ47</accession>
<feature type="domain" description="Secretion system C-terminal sorting" evidence="3">
    <location>
        <begin position="294"/>
        <end position="357"/>
    </location>
</feature>
<dbReference type="InterPro" id="IPR026444">
    <property type="entry name" value="Secre_tail"/>
</dbReference>
<dbReference type="Proteomes" id="UP000184516">
    <property type="component" value="Unassembled WGS sequence"/>
</dbReference>
<evidence type="ECO:0000256" key="1">
    <source>
        <dbReference type="ARBA" id="ARBA00022729"/>
    </source>
</evidence>
<keyword evidence="1 2" id="KW-0732">Signal</keyword>
<feature type="chain" id="PRO_5012612547" evidence="2">
    <location>
        <begin position="27"/>
        <end position="365"/>
    </location>
</feature>
<evidence type="ECO:0000259" key="3">
    <source>
        <dbReference type="Pfam" id="PF18962"/>
    </source>
</evidence>
<dbReference type="AlphaFoldDB" id="A0A1M5JZ47"/>
<dbReference type="EMBL" id="FQWB01000004">
    <property type="protein sequence ID" value="SHG45867.1"/>
    <property type="molecule type" value="Genomic_DNA"/>
</dbReference>
<dbReference type="NCBIfam" id="TIGR04183">
    <property type="entry name" value="Por_Secre_tail"/>
    <property type="match status" value="1"/>
</dbReference>
<gene>
    <name evidence="4" type="ORF">SAMN05443549_104128</name>
</gene>
<evidence type="ECO:0000256" key="2">
    <source>
        <dbReference type="SAM" id="SignalP"/>
    </source>
</evidence>
<dbReference type="Pfam" id="PF18962">
    <property type="entry name" value="Por_Secre_tail"/>
    <property type="match status" value="1"/>
</dbReference>
<sequence>MMNLNYSRFYILVSLVLIGNSFSSKAQVTLNADGPGNTYELINSVFAPGYNTVEDPECVHGSFGRHIAEVFDTELSKNVFEFYIHVTPDNDRCINFDRQRVEIKTYDSSPDNLKGTLGETVTYKWRFKVPVGFKPSSNFTHIHQVKAVGGDDDDPIFTLTLRKGTPNKLELNYVKESSLSTNKYKNLDMSLFEGIWVEAIETIKIATSGTYSITIKRVDNGVTVLSYSNPDVSTIRLGVGGVDNSFIRPKWGIYRSLLDQASLRDDSIRFSDFSISEGTLSTEEFSSSIEDVVLFPNPVYDNLELSDKIRENYDGIQIFNTNGKLMGSLQLASSNLDLSRLSSGLYFVKFLRNGSATKAVKMLKK</sequence>
<evidence type="ECO:0000313" key="5">
    <source>
        <dbReference type="Proteomes" id="UP000184516"/>
    </source>
</evidence>
<dbReference type="Gene3D" id="2.60.120.200">
    <property type="match status" value="1"/>
</dbReference>